<feature type="region of interest" description="Disordered" evidence="6">
    <location>
        <begin position="275"/>
        <end position="294"/>
    </location>
</feature>
<feature type="region of interest" description="Disordered" evidence="6">
    <location>
        <begin position="783"/>
        <end position="802"/>
    </location>
</feature>
<evidence type="ECO:0000256" key="1">
    <source>
        <dbReference type="ARBA" id="ARBA00004245"/>
    </source>
</evidence>
<dbReference type="AlphaFoldDB" id="W4KE00"/>
<dbReference type="FunCoup" id="W4KE00">
    <property type="interactions" value="627"/>
</dbReference>
<reference evidence="9 10" key="1">
    <citation type="journal article" date="2012" name="New Phytol.">
        <title>Insight into trade-off between wood decay and parasitism from the genome of a fungal forest pathogen.</title>
        <authorList>
            <person name="Olson A."/>
            <person name="Aerts A."/>
            <person name="Asiegbu F."/>
            <person name="Belbahri L."/>
            <person name="Bouzid O."/>
            <person name="Broberg A."/>
            <person name="Canback B."/>
            <person name="Coutinho P.M."/>
            <person name="Cullen D."/>
            <person name="Dalman K."/>
            <person name="Deflorio G."/>
            <person name="van Diepen L.T."/>
            <person name="Dunand C."/>
            <person name="Duplessis S."/>
            <person name="Durling M."/>
            <person name="Gonthier P."/>
            <person name="Grimwood J."/>
            <person name="Fossdal C.G."/>
            <person name="Hansson D."/>
            <person name="Henrissat B."/>
            <person name="Hietala A."/>
            <person name="Himmelstrand K."/>
            <person name="Hoffmeister D."/>
            <person name="Hogberg N."/>
            <person name="James T.Y."/>
            <person name="Karlsson M."/>
            <person name="Kohler A."/>
            <person name="Kues U."/>
            <person name="Lee Y.H."/>
            <person name="Lin Y.C."/>
            <person name="Lind M."/>
            <person name="Lindquist E."/>
            <person name="Lombard V."/>
            <person name="Lucas S."/>
            <person name="Lunden K."/>
            <person name="Morin E."/>
            <person name="Murat C."/>
            <person name="Park J."/>
            <person name="Raffaello T."/>
            <person name="Rouze P."/>
            <person name="Salamov A."/>
            <person name="Schmutz J."/>
            <person name="Solheim H."/>
            <person name="Stahlberg J."/>
            <person name="Velez H."/>
            <person name="de Vries R.P."/>
            <person name="Wiebenga A."/>
            <person name="Woodward S."/>
            <person name="Yakovlev I."/>
            <person name="Garbelotto M."/>
            <person name="Martin F."/>
            <person name="Grigoriev I.V."/>
            <person name="Stenlid J."/>
        </authorList>
    </citation>
    <scope>NUCLEOTIDE SEQUENCE [LARGE SCALE GENOMIC DNA]</scope>
    <source>
        <strain evidence="9 10">TC 32-1</strain>
    </source>
</reference>
<evidence type="ECO:0000256" key="3">
    <source>
        <dbReference type="ARBA" id="ARBA00022490"/>
    </source>
</evidence>
<dbReference type="eggNOG" id="KOG2000">
    <property type="taxonomic scope" value="Eukaryota"/>
</dbReference>
<dbReference type="GO" id="GO:0000922">
    <property type="term" value="C:spindle pole"/>
    <property type="evidence" value="ECO:0007669"/>
    <property type="project" value="InterPro"/>
</dbReference>
<dbReference type="InterPro" id="IPR042241">
    <property type="entry name" value="GCP_C_sf"/>
</dbReference>
<dbReference type="GO" id="GO:0051321">
    <property type="term" value="P:meiotic cell cycle"/>
    <property type="evidence" value="ECO:0007669"/>
    <property type="project" value="TreeGrafter"/>
</dbReference>
<dbReference type="Pfam" id="PF17681">
    <property type="entry name" value="GCP_N_terminal"/>
    <property type="match status" value="1"/>
</dbReference>
<evidence type="ECO:0000313" key="9">
    <source>
        <dbReference type="EMBL" id="ETW84038.1"/>
    </source>
</evidence>
<feature type="region of interest" description="Disordered" evidence="6">
    <location>
        <begin position="110"/>
        <end position="138"/>
    </location>
</feature>
<dbReference type="RefSeq" id="XP_009543756.1">
    <property type="nucleotide sequence ID" value="XM_009545461.1"/>
</dbReference>
<comment type="similarity">
    <text evidence="2">Belongs to the TUBGCP family.</text>
</comment>
<dbReference type="HOGENOM" id="CLU_003736_2_0_1"/>
<gene>
    <name evidence="9" type="ORF">HETIRDRAFT_415759</name>
</gene>
<dbReference type="GO" id="GO:0051011">
    <property type="term" value="F:microtubule minus-end binding"/>
    <property type="evidence" value="ECO:0007669"/>
    <property type="project" value="TreeGrafter"/>
</dbReference>
<protein>
    <submittedName>
        <fullName evidence="9">Uncharacterized protein</fullName>
    </submittedName>
</protein>
<evidence type="ECO:0000256" key="4">
    <source>
        <dbReference type="ARBA" id="ARBA00022701"/>
    </source>
</evidence>
<dbReference type="STRING" id="747525.W4KE00"/>
<dbReference type="InParanoid" id="W4KE00"/>
<dbReference type="Proteomes" id="UP000030671">
    <property type="component" value="Unassembled WGS sequence"/>
</dbReference>
<dbReference type="InterPro" id="IPR041470">
    <property type="entry name" value="GCP_N"/>
</dbReference>
<evidence type="ECO:0000256" key="2">
    <source>
        <dbReference type="ARBA" id="ARBA00010337"/>
    </source>
</evidence>
<dbReference type="Gene3D" id="1.20.120.1900">
    <property type="entry name" value="Gamma-tubulin complex, C-terminal domain"/>
    <property type="match status" value="1"/>
</dbReference>
<dbReference type="GO" id="GO:0005874">
    <property type="term" value="C:microtubule"/>
    <property type="evidence" value="ECO:0007669"/>
    <property type="project" value="UniProtKB-KW"/>
</dbReference>
<organism evidence="9 10">
    <name type="scientific">Heterobasidion irregulare (strain TC 32-1)</name>
    <dbReference type="NCBI Taxonomy" id="747525"/>
    <lineage>
        <taxon>Eukaryota</taxon>
        <taxon>Fungi</taxon>
        <taxon>Dikarya</taxon>
        <taxon>Basidiomycota</taxon>
        <taxon>Agaricomycotina</taxon>
        <taxon>Agaricomycetes</taxon>
        <taxon>Russulales</taxon>
        <taxon>Bondarzewiaceae</taxon>
        <taxon>Heterobasidion</taxon>
        <taxon>Heterobasidion annosum species complex</taxon>
    </lineage>
</organism>
<evidence type="ECO:0000256" key="5">
    <source>
        <dbReference type="ARBA" id="ARBA00023212"/>
    </source>
</evidence>
<dbReference type="InterPro" id="IPR007259">
    <property type="entry name" value="GCP"/>
</dbReference>
<feature type="compositionally biased region" description="Basic and acidic residues" evidence="6">
    <location>
        <begin position="276"/>
        <end position="294"/>
    </location>
</feature>
<accession>W4KE00</accession>
<dbReference type="KEGG" id="hir:HETIRDRAFT_415759"/>
<dbReference type="Pfam" id="PF04130">
    <property type="entry name" value="GCP_C_terminal"/>
    <property type="match status" value="1"/>
</dbReference>
<feature type="compositionally biased region" description="Pro residues" evidence="6">
    <location>
        <begin position="116"/>
        <end position="131"/>
    </location>
</feature>
<dbReference type="GO" id="GO:0044732">
    <property type="term" value="C:mitotic spindle pole body"/>
    <property type="evidence" value="ECO:0007669"/>
    <property type="project" value="TreeGrafter"/>
</dbReference>
<sequence>MPPTTPSIETLVWSLVPQARQNDSLARELVSHCEDILNSHIGQSRESDIGHLAELIKRNLLQTHPDGVSSLQFTNLLARLLEQPVLNRKHASLLFLHTLSSSSQTSTIKSSFLPSLAPPPPSRVTPSPTPAEIPLSPRIPKGKSKAELLREHRAKTGRPHIAEELLLRDTLYLLQGISGKYIRFSENNDATKMKLIFVDEPRYIISAPTKGLIHRLSEVGHLYTLVDGFVRDREGKPGVGMIEQSLCHHLHSQLTEYYRLIAVLESQMATSLKVSDPNDRISRTKGADEPNARAEESGLTLKRLDVWVNDWRLRMRMMSVCVEAARDTHGGALVNLIHSYTENGDPFVRHFTDQLLEEVSKPFFSTLQKWLFSGELYDPYSEFFVTVDPELAHLQYVYPSALSDGFGQLSGDGGFGGLGGDNEDISGERESGLRLWEAKHQFRKEMLPAFVGEGFGRKIFSTGKSLNFIRYSCHDIDWVATREKLGNSSGTLQYSDISGLERSIDAAYRIASQRLFDIFFEKFRLLDHLRALKNYLFLGHGDFADQLMDALGPNLSRPANTLYRHNLTATLETAIRSSNAQNDPPDVLRRLDARMLEYTHGEIGWDVFTLEYKVDPPLDTVLHPDTMVKYLKLFNHLWKMKRIESTLTKGWMRFAIGTKTFIHIPELEQEWHRIRIFMAEMIHFIREMESYCQLEVIEISWKGLVDFIHDKEGDLDALIEAHRSYLDKMVKKILLLSPKAGREEVLLAQVRDTFTTILQFRDATDIFYNYCLTESARRDSEHDAKRGVYTGSKRHHTGESSDELRRILQQVREYGSSFSEKVQGIVHGLQSHADLDCRFLGIRLSFSDFYKSRKEQPISQRS</sequence>
<evidence type="ECO:0000256" key="6">
    <source>
        <dbReference type="SAM" id="MobiDB-lite"/>
    </source>
</evidence>
<feature type="domain" description="Gamma tubulin complex component C-terminal" evidence="7">
    <location>
        <begin position="525"/>
        <end position="850"/>
    </location>
</feature>
<dbReference type="EMBL" id="KI925456">
    <property type="protein sequence ID" value="ETW84038.1"/>
    <property type="molecule type" value="Genomic_DNA"/>
</dbReference>
<dbReference type="InterPro" id="IPR040457">
    <property type="entry name" value="GCP_C"/>
</dbReference>
<keyword evidence="5" id="KW-0206">Cytoskeleton</keyword>
<keyword evidence="3" id="KW-0963">Cytoplasm</keyword>
<keyword evidence="10" id="KW-1185">Reference proteome</keyword>
<dbReference type="GeneID" id="20673265"/>
<dbReference type="GO" id="GO:0031122">
    <property type="term" value="P:cytoplasmic microtubule organization"/>
    <property type="evidence" value="ECO:0007669"/>
    <property type="project" value="TreeGrafter"/>
</dbReference>
<feature type="domain" description="Gamma tubulin complex component protein N-terminal" evidence="8">
    <location>
        <begin position="167"/>
        <end position="522"/>
    </location>
</feature>
<comment type="subcellular location">
    <subcellularLocation>
        <location evidence="1">Cytoplasm</location>
        <location evidence="1">Cytoskeleton</location>
    </subcellularLocation>
</comment>
<dbReference type="PANTHER" id="PTHR19302:SF14">
    <property type="entry name" value="GAMMA-TUBULIN COMPLEX COMPONENT 3"/>
    <property type="match status" value="1"/>
</dbReference>
<dbReference type="GO" id="GO:0051225">
    <property type="term" value="P:spindle assembly"/>
    <property type="evidence" value="ECO:0007669"/>
    <property type="project" value="TreeGrafter"/>
</dbReference>
<evidence type="ECO:0000259" key="8">
    <source>
        <dbReference type="Pfam" id="PF17681"/>
    </source>
</evidence>
<evidence type="ECO:0000313" key="10">
    <source>
        <dbReference type="Proteomes" id="UP000030671"/>
    </source>
</evidence>
<dbReference type="OrthoDB" id="5860513at2759"/>
<keyword evidence="4" id="KW-0493">Microtubule</keyword>
<dbReference type="PANTHER" id="PTHR19302">
    <property type="entry name" value="GAMMA TUBULIN COMPLEX PROTEIN"/>
    <property type="match status" value="1"/>
</dbReference>
<dbReference type="GO" id="GO:0000930">
    <property type="term" value="C:gamma-tubulin complex"/>
    <property type="evidence" value="ECO:0007669"/>
    <property type="project" value="TreeGrafter"/>
</dbReference>
<proteinExistence type="inferred from homology"/>
<evidence type="ECO:0000259" key="7">
    <source>
        <dbReference type="Pfam" id="PF04130"/>
    </source>
</evidence>
<dbReference type="GO" id="GO:0007020">
    <property type="term" value="P:microtubule nucleation"/>
    <property type="evidence" value="ECO:0007669"/>
    <property type="project" value="InterPro"/>
</dbReference>
<dbReference type="GO" id="GO:0000278">
    <property type="term" value="P:mitotic cell cycle"/>
    <property type="evidence" value="ECO:0007669"/>
    <property type="project" value="TreeGrafter"/>
</dbReference>
<dbReference type="GO" id="GO:0043015">
    <property type="term" value="F:gamma-tubulin binding"/>
    <property type="evidence" value="ECO:0007669"/>
    <property type="project" value="InterPro"/>
</dbReference>
<name>W4KE00_HETIT</name>